<dbReference type="Proteomes" id="UP000225706">
    <property type="component" value="Unassembled WGS sequence"/>
</dbReference>
<dbReference type="GO" id="GO:0006814">
    <property type="term" value="P:sodium ion transport"/>
    <property type="evidence" value="ECO:0007669"/>
    <property type="project" value="InterPro"/>
</dbReference>
<evidence type="ECO:0000256" key="1">
    <source>
        <dbReference type="ARBA" id="ARBA00016548"/>
    </source>
</evidence>
<organism evidence="4 5">
    <name type="scientific">Stylophora pistillata</name>
    <name type="common">Smooth cauliflower coral</name>
    <dbReference type="NCBI Taxonomy" id="50429"/>
    <lineage>
        <taxon>Eukaryota</taxon>
        <taxon>Metazoa</taxon>
        <taxon>Cnidaria</taxon>
        <taxon>Anthozoa</taxon>
        <taxon>Hexacorallia</taxon>
        <taxon>Scleractinia</taxon>
        <taxon>Astrocoeniina</taxon>
        <taxon>Pocilloporidae</taxon>
        <taxon>Stylophora</taxon>
    </lineage>
</organism>
<dbReference type="EMBL" id="LSMT01000083">
    <property type="protein sequence ID" value="PFX28456.1"/>
    <property type="molecule type" value="Genomic_DNA"/>
</dbReference>
<dbReference type="PANTHER" id="PTHR31159:SF1">
    <property type="entry name" value="COMM DOMAIN-CONTAINING PROTEIN 3"/>
    <property type="match status" value="1"/>
</dbReference>
<name>A0A2B4SGH4_STYPI</name>
<keyword evidence="5" id="KW-1185">Reference proteome</keyword>
<sequence length="195" mass="21876">MELSSVAIEGLNLCGDSSRVGDRSFRNLVPITLDILVKKQDEDALKRDEDISSVDSATLKQVYAGLVTMILEAIKMDCDSSSLSSVLEDCKWGTDRIEYFTKQFLDYKPNLEALLARTGSSFPHVVDVDWRLDYYIKNNQMEKVNKPTYLITLKTEEAGKAKGEDVQFSCTMEQLQDLVGKLKDACKSVEKASNN</sequence>
<reference evidence="5" key="1">
    <citation type="journal article" date="2017" name="bioRxiv">
        <title>Comparative analysis of the genomes of Stylophora pistillata and Acropora digitifera provides evidence for extensive differences between species of corals.</title>
        <authorList>
            <person name="Voolstra C.R."/>
            <person name="Li Y."/>
            <person name="Liew Y.J."/>
            <person name="Baumgarten S."/>
            <person name="Zoccola D."/>
            <person name="Flot J.-F."/>
            <person name="Tambutte S."/>
            <person name="Allemand D."/>
            <person name="Aranda M."/>
        </authorList>
    </citation>
    <scope>NUCLEOTIDE SEQUENCE [LARGE SCALE GENOMIC DNA]</scope>
</reference>
<dbReference type="InterPro" id="IPR037355">
    <property type="entry name" value="COMMD3"/>
</dbReference>
<evidence type="ECO:0000259" key="3">
    <source>
        <dbReference type="PROSITE" id="PS51269"/>
    </source>
</evidence>
<evidence type="ECO:0000313" key="5">
    <source>
        <dbReference type="Proteomes" id="UP000225706"/>
    </source>
</evidence>
<dbReference type="Pfam" id="PF07258">
    <property type="entry name" value="COMM_domain"/>
    <property type="match status" value="1"/>
</dbReference>
<dbReference type="InterPro" id="IPR017920">
    <property type="entry name" value="COMM"/>
</dbReference>
<dbReference type="AlphaFoldDB" id="A0A2B4SGH4"/>
<accession>A0A2B4SGH4</accession>
<comment type="similarity">
    <text evidence="2">Belongs to the COMM domain-containing protein 3 family.</text>
</comment>
<evidence type="ECO:0000256" key="2">
    <source>
        <dbReference type="ARBA" id="ARBA00093469"/>
    </source>
</evidence>
<comment type="caution">
    <text evidence="4">The sequence shown here is derived from an EMBL/GenBank/DDBJ whole genome shotgun (WGS) entry which is preliminary data.</text>
</comment>
<evidence type="ECO:0000313" key="4">
    <source>
        <dbReference type="EMBL" id="PFX28456.1"/>
    </source>
</evidence>
<dbReference type="PANTHER" id="PTHR31159">
    <property type="entry name" value="COMM DOMAIN-CONTAINING PROTEIN 3"/>
    <property type="match status" value="1"/>
</dbReference>
<dbReference type="STRING" id="50429.A0A2B4SGH4"/>
<gene>
    <name evidence="4" type="primary">COMMD3</name>
    <name evidence="4" type="ORF">AWC38_SpisGene6822</name>
</gene>
<dbReference type="OrthoDB" id="10058907at2759"/>
<dbReference type="CDD" id="cd04751">
    <property type="entry name" value="Commd3"/>
    <property type="match status" value="1"/>
</dbReference>
<proteinExistence type="inferred from homology"/>
<dbReference type="PROSITE" id="PS51269">
    <property type="entry name" value="COMM"/>
    <property type="match status" value="1"/>
</dbReference>
<dbReference type="Pfam" id="PF21672">
    <property type="entry name" value="COMM_HN"/>
    <property type="match status" value="1"/>
</dbReference>
<feature type="domain" description="COMM" evidence="3">
    <location>
        <begin position="124"/>
        <end position="193"/>
    </location>
</feature>
<protein>
    <recommendedName>
        <fullName evidence="1">COMM domain-containing protein 3</fullName>
    </recommendedName>
</protein>